<gene>
    <name evidence="4" type="ORF">B8W67_09010</name>
</gene>
<reference evidence="4 5" key="1">
    <citation type="submission" date="2017-04" db="EMBL/GenBank/DDBJ databases">
        <title>The new phylogeny of genus Mycobacterium.</title>
        <authorList>
            <person name="Tortoli E."/>
            <person name="Trovato A."/>
            <person name="Cirillo D.M."/>
        </authorList>
    </citation>
    <scope>NUCLEOTIDE SEQUENCE [LARGE SCALE GENOMIC DNA]</scope>
    <source>
        <strain evidence="4 5">KCTC 19819</strain>
    </source>
</reference>
<dbReference type="PROSITE" id="PS01124">
    <property type="entry name" value="HTH_ARAC_FAMILY_2"/>
    <property type="match status" value="1"/>
</dbReference>
<dbReference type="Pfam" id="PF12833">
    <property type="entry name" value="HTH_18"/>
    <property type="match status" value="1"/>
</dbReference>
<dbReference type="PRINTS" id="PR00032">
    <property type="entry name" value="HTHARAC"/>
</dbReference>
<dbReference type="EMBL" id="NCXO01000016">
    <property type="protein sequence ID" value="OSC33873.1"/>
    <property type="molecule type" value="Genomic_DNA"/>
</dbReference>
<evidence type="ECO:0000313" key="5">
    <source>
        <dbReference type="Proteomes" id="UP000193577"/>
    </source>
</evidence>
<dbReference type="PANTHER" id="PTHR46796">
    <property type="entry name" value="HTH-TYPE TRANSCRIPTIONAL ACTIVATOR RHAS-RELATED"/>
    <property type="match status" value="1"/>
</dbReference>
<dbReference type="OrthoDB" id="110167at2"/>
<dbReference type="Proteomes" id="UP000193577">
    <property type="component" value="Unassembled WGS sequence"/>
</dbReference>
<proteinExistence type="predicted"/>
<comment type="caution">
    <text evidence="4">The sequence shown here is derived from an EMBL/GenBank/DDBJ whole genome shotgun (WGS) entry which is preliminary data.</text>
</comment>
<evidence type="ECO:0000256" key="3">
    <source>
        <dbReference type="ARBA" id="ARBA00023163"/>
    </source>
</evidence>
<name>A0A7I7SGL8_9MYCO</name>
<evidence type="ECO:0000256" key="2">
    <source>
        <dbReference type="ARBA" id="ARBA00023125"/>
    </source>
</evidence>
<keyword evidence="5" id="KW-1185">Reference proteome</keyword>
<evidence type="ECO:0000313" key="4">
    <source>
        <dbReference type="EMBL" id="OSC33873.1"/>
    </source>
</evidence>
<dbReference type="SUPFAM" id="SSF46689">
    <property type="entry name" value="Homeodomain-like"/>
    <property type="match status" value="1"/>
</dbReference>
<dbReference type="PROSITE" id="PS00041">
    <property type="entry name" value="HTH_ARAC_FAMILY_1"/>
    <property type="match status" value="1"/>
</dbReference>
<keyword evidence="2" id="KW-0238">DNA-binding</keyword>
<sequence>MSRHRPDSEGVEPDIVARGVEFRFVTTSSDDVVTWSFSRPQHNILIWRRGIASEKAVDFEGRPTIKAAPHTGDVWVIPADYRSTASARTADCEFTQLTLPTSILGDARLQPVLAKQDRLLHTMTDRIADLAERDDVLARLLRESIVEGLCLHIRDRFSEAIPVADACAPELNRVQQHRIIEFLHDSPDVHVDLASLAKLVDMHVHEFRRAFTNTFRTTLYQFVLDQRIQRAKTLLTNSALSMTEISAEVGFSNPSHFSTTFKQRVGVTPTVFRRNT</sequence>
<dbReference type="GO" id="GO:0043565">
    <property type="term" value="F:sequence-specific DNA binding"/>
    <property type="evidence" value="ECO:0007669"/>
    <property type="project" value="InterPro"/>
</dbReference>
<organism evidence="4 5">
    <name type="scientific">Mycolicibacillus koreensis</name>
    <dbReference type="NCBI Taxonomy" id="1069220"/>
    <lineage>
        <taxon>Bacteria</taxon>
        <taxon>Bacillati</taxon>
        <taxon>Actinomycetota</taxon>
        <taxon>Actinomycetes</taxon>
        <taxon>Mycobacteriales</taxon>
        <taxon>Mycobacteriaceae</taxon>
        <taxon>Mycolicibacillus</taxon>
    </lineage>
</organism>
<keyword evidence="1" id="KW-0805">Transcription regulation</keyword>
<dbReference type="InterPro" id="IPR050204">
    <property type="entry name" value="AraC_XylS_family_regulators"/>
</dbReference>
<protein>
    <submittedName>
        <fullName evidence="4">Uncharacterized protein</fullName>
    </submittedName>
</protein>
<dbReference type="InterPro" id="IPR018060">
    <property type="entry name" value="HTH_AraC"/>
</dbReference>
<dbReference type="GO" id="GO:0003700">
    <property type="term" value="F:DNA-binding transcription factor activity"/>
    <property type="evidence" value="ECO:0007669"/>
    <property type="project" value="InterPro"/>
</dbReference>
<keyword evidence="3" id="KW-0804">Transcription</keyword>
<evidence type="ECO:0000256" key="1">
    <source>
        <dbReference type="ARBA" id="ARBA00023015"/>
    </source>
</evidence>
<accession>A0A7I7SGL8</accession>
<dbReference type="AlphaFoldDB" id="A0A7I7SGL8"/>
<dbReference type="PANTHER" id="PTHR46796:SF6">
    <property type="entry name" value="ARAC SUBFAMILY"/>
    <property type="match status" value="1"/>
</dbReference>
<dbReference type="Gene3D" id="1.10.10.60">
    <property type="entry name" value="Homeodomain-like"/>
    <property type="match status" value="2"/>
</dbReference>
<dbReference type="InterPro" id="IPR020449">
    <property type="entry name" value="Tscrpt_reg_AraC-type_HTH"/>
</dbReference>
<dbReference type="SMART" id="SM00342">
    <property type="entry name" value="HTH_ARAC"/>
    <property type="match status" value="1"/>
</dbReference>
<dbReference type="InterPro" id="IPR018062">
    <property type="entry name" value="HTH_AraC-typ_CS"/>
</dbReference>
<dbReference type="InterPro" id="IPR009057">
    <property type="entry name" value="Homeodomain-like_sf"/>
</dbReference>